<sequence>APGGPVYRVAPPDAEMDALRSARQARAALRDSLSLAARERHAEDQRLKKLEARQLRLDWRGIDKPPGPEAFAAAFHFPPRAQYATGTCWAFSATSFIESEVERLNGRRVKLSEMWLVYWEYVEKARRFVREYGRSAFGEGSQDHALQDIYARYGAVPADAYRGCPDEEGRHDHTELAERLDALLSWVEERACWEEALVVDLVRSLLDEYLGVPPEVFDYEGRTHTPPDFLRDVLALDLDAYVSVVSTLREPFGEWTLLDVHDNWRRREDFLNLPLPEFYRVLREAAREGCTAVLGVDVSEPGMDGLEDAAVVPSWDIPAEFIDQFSRELRIANRATTDDHGNHCVGHLAWGGRDWFLIKDSNRSSRQGRFPGYAFYDGDYIRLKALCFTVHRDRLAGLLPEAPPPR</sequence>
<gene>
    <name evidence="1" type="ORF">FJY75_02330</name>
</gene>
<evidence type="ECO:0000313" key="2">
    <source>
        <dbReference type="Proteomes" id="UP000748308"/>
    </source>
</evidence>
<evidence type="ECO:0000313" key="1">
    <source>
        <dbReference type="EMBL" id="MBM3316666.1"/>
    </source>
</evidence>
<dbReference type="InterPro" id="IPR004134">
    <property type="entry name" value="Peptidase_C1B"/>
</dbReference>
<name>A0A938BQA3_UNCEI</name>
<dbReference type="Gene3D" id="3.90.70.10">
    <property type="entry name" value="Cysteine proteinases"/>
    <property type="match status" value="1"/>
</dbReference>
<organism evidence="1 2">
    <name type="scientific">Eiseniibacteriota bacterium</name>
    <dbReference type="NCBI Taxonomy" id="2212470"/>
    <lineage>
        <taxon>Bacteria</taxon>
        <taxon>Candidatus Eiseniibacteriota</taxon>
    </lineage>
</organism>
<protein>
    <recommendedName>
        <fullName evidence="3">Peptidase C1</fullName>
    </recommendedName>
</protein>
<dbReference type="InterPro" id="IPR038765">
    <property type="entry name" value="Papain-like_cys_pep_sf"/>
</dbReference>
<comment type="caution">
    <text evidence="1">The sequence shown here is derived from an EMBL/GenBank/DDBJ whole genome shotgun (WGS) entry which is preliminary data.</text>
</comment>
<evidence type="ECO:0008006" key="3">
    <source>
        <dbReference type="Google" id="ProtNLM"/>
    </source>
</evidence>
<dbReference type="SUPFAM" id="SSF54001">
    <property type="entry name" value="Cysteine proteinases"/>
    <property type="match status" value="1"/>
</dbReference>
<proteinExistence type="predicted"/>
<dbReference type="GO" id="GO:0006508">
    <property type="term" value="P:proteolysis"/>
    <property type="evidence" value="ECO:0007669"/>
    <property type="project" value="InterPro"/>
</dbReference>
<dbReference type="Proteomes" id="UP000748308">
    <property type="component" value="Unassembled WGS sequence"/>
</dbReference>
<feature type="non-terminal residue" evidence="1">
    <location>
        <position position="1"/>
    </location>
</feature>
<accession>A0A938BQA3</accession>
<dbReference type="GO" id="GO:0070005">
    <property type="term" value="F:cysteine-type aminopeptidase activity"/>
    <property type="evidence" value="ECO:0007669"/>
    <property type="project" value="InterPro"/>
</dbReference>
<dbReference type="Pfam" id="PF03051">
    <property type="entry name" value="Peptidase_C1_2"/>
    <property type="match status" value="1"/>
</dbReference>
<dbReference type="InterPro" id="IPR000169">
    <property type="entry name" value="Pept_cys_AS"/>
</dbReference>
<reference evidence="1" key="1">
    <citation type="submission" date="2019-03" db="EMBL/GenBank/DDBJ databases">
        <title>Lake Tanganyika Metagenome-Assembled Genomes (MAGs).</title>
        <authorList>
            <person name="Tran P."/>
        </authorList>
    </citation>
    <scope>NUCLEOTIDE SEQUENCE</scope>
    <source>
        <strain evidence="1">M_DeepCast_400m_m2_100</strain>
    </source>
</reference>
<dbReference type="AlphaFoldDB" id="A0A938BQA3"/>
<dbReference type="EMBL" id="VGIY01000030">
    <property type="protein sequence ID" value="MBM3316666.1"/>
    <property type="molecule type" value="Genomic_DNA"/>
</dbReference>
<dbReference type="PROSITE" id="PS00139">
    <property type="entry name" value="THIOL_PROTEASE_CYS"/>
    <property type="match status" value="1"/>
</dbReference>